<dbReference type="EMBL" id="FUFT01000005">
    <property type="protein sequence ID" value="SJL84019.1"/>
    <property type="molecule type" value="Genomic_DNA"/>
</dbReference>
<dbReference type="GO" id="GO:0005886">
    <property type="term" value="C:plasma membrane"/>
    <property type="evidence" value="ECO:0007669"/>
    <property type="project" value="UniProtKB-SubCell"/>
</dbReference>
<evidence type="ECO:0000256" key="3">
    <source>
        <dbReference type="ARBA" id="ARBA00022475"/>
    </source>
</evidence>
<feature type="transmembrane region" description="Helical" evidence="9">
    <location>
        <begin position="88"/>
        <end position="108"/>
    </location>
</feature>
<dbReference type="PANTHER" id="PTHR35011:SF2">
    <property type="entry name" value="2,3-DIKETO-L-GULONATE TRAP TRANSPORTER SMALL PERMEASE PROTEIN YIAM"/>
    <property type="match status" value="1"/>
</dbReference>
<keyword evidence="6 9" id="KW-1133">Transmembrane helix</keyword>
<dbReference type="InterPro" id="IPR055348">
    <property type="entry name" value="DctQ"/>
</dbReference>
<gene>
    <name evidence="11" type="primary">siaT_2</name>
    <name evidence="11" type="ORF">VPAL9027_01999</name>
</gene>
<comment type="function">
    <text evidence="9">Part of the tripartite ATP-independent periplasmic (TRAP) transport system.</text>
</comment>
<dbReference type="PROSITE" id="PS51257">
    <property type="entry name" value="PROKAR_LIPOPROTEIN"/>
    <property type="match status" value="1"/>
</dbReference>
<dbReference type="GO" id="GO:0015740">
    <property type="term" value="P:C4-dicarboxylate transport"/>
    <property type="evidence" value="ECO:0007669"/>
    <property type="project" value="TreeGrafter"/>
</dbReference>
<organism evidence="11 12">
    <name type="scientific">Vibrio palustris</name>
    <dbReference type="NCBI Taxonomy" id="1918946"/>
    <lineage>
        <taxon>Bacteria</taxon>
        <taxon>Pseudomonadati</taxon>
        <taxon>Pseudomonadota</taxon>
        <taxon>Gammaproteobacteria</taxon>
        <taxon>Vibrionales</taxon>
        <taxon>Vibrionaceae</taxon>
        <taxon>Vibrio</taxon>
    </lineage>
</organism>
<evidence type="ECO:0000256" key="8">
    <source>
        <dbReference type="ARBA" id="ARBA00038436"/>
    </source>
</evidence>
<name>A0A1R4B535_9VIBR</name>
<keyword evidence="3" id="KW-1003">Cell membrane</keyword>
<evidence type="ECO:0000256" key="4">
    <source>
        <dbReference type="ARBA" id="ARBA00022519"/>
    </source>
</evidence>
<dbReference type="AlphaFoldDB" id="A0A1R4B535"/>
<reference evidence="11 12" key="1">
    <citation type="submission" date="2017-02" db="EMBL/GenBank/DDBJ databases">
        <authorList>
            <person name="Peterson S.W."/>
        </authorList>
    </citation>
    <scope>NUCLEOTIDE SEQUENCE [LARGE SCALE GENOMIC DNA]</scope>
    <source>
        <strain evidence="11 12">CECT 9027</strain>
    </source>
</reference>
<comment type="similarity">
    <text evidence="8 9">Belongs to the TRAP transporter small permease family.</text>
</comment>
<evidence type="ECO:0000256" key="5">
    <source>
        <dbReference type="ARBA" id="ARBA00022692"/>
    </source>
</evidence>
<keyword evidence="12" id="KW-1185">Reference proteome</keyword>
<feature type="domain" description="Tripartite ATP-independent periplasmic transporters DctQ component" evidence="10">
    <location>
        <begin position="23"/>
        <end position="156"/>
    </location>
</feature>
<keyword evidence="7 9" id="KW-0472">Membrane</keyword>
<dbReference type="GO" id="GO:0022857">
    <property type="term" value="F:transmembrane transporter activity"/>
    <property type="evidence" value="ECO:0007669"/>
    <property type="project" value="UniProtKB-UniRule"/>
</dbReference>
<dbReference type="Pfam" id="PF04290">
    <property type="entry name" value="DctQ"/>
    <property type="match status" value="1"/>
</dbReference>
<evidence type="ECO:0000256" key="1">
    <source>
        <dbReference type="ARBA" id="ARBA00004429"/>
    </source>
</evidence>
<evidence type="ECO:0000256" key="6">
    <source>
        <dbReference type="ARBA" id="ARBA00022989"/>
    </source>
</evidence>
<dbReference type="STRING" id="1918946.VPAL9027_01999"/>
<feature type="transmembrane region" description="Helical" evidence="9">
    <location>
        <begin position="128"/>
        <end position="150"/>
    </location>
</feature>
<dbReference type="OrthoDB" id="2085311at2"/>
<accession>A0A1R4B535</accession>
<evidence type="ECO:0000313" key="12">
    <source>
        <dbReference type="Proteomes" id="UP000189475"/>
    </source>
</evidence>
<dbReference type="PANTHER" id="PTHR35011">
    <property type="entry name" value="2,3-DIKETO-L-GULONATE TRAP TRANSPORTER SMALL PERMEASE PROTEIN YIAM"/>
    <property type="match status" value="1"/>
</dbReference>
<protein>
    <recommendedName>
        <fullName evidence="9">TRAP transporter small permease protein</fullName>
    </recommendedName>
</protein>
<dbReference type="Proteomes" id="UP000189475">
    <property type="component" value="Unassembled WGS sequence"/>
</dbReference>
<proteinExistence type="inferred from homology"/>
<comment type="subcellular location">
    <subcellularLocation>
        <location evidence="1 9">Cell inner membrane</location>
        <topology evidence="1 9">Multi-pass membrane protein</topology>
    </subcellularLocation>
</comment>
<evidence type="ECO:0000256" key="9">
    <source>
        <dbReference type="RuleBase" id="RU369079"/>
    </source>
</evidence>
<evidence type="ECO:0000256" key="7">
    <source>
        <dbReference type="ARBA" id="ARBA00023136"/>
    </source>
</evidence>
<keyword evidence="5 9" id="KW-0812">Transmembrane</keyword>
<keyword evidence="4 9" id="KW-0997">Cell inner membrane</keyword>
<sequence>MTKLICILNKCLAFFCISLSGCLVVCVVWQVFSRYVLNMPSTTTDEMARFLFIWVGLMGAAYTVGQKRHLAIDLLDQMLDNHVTKQTLLRLFVIAISLTFAGVIMVFGGSKLMFNVLASGQVSPSLGIKMGFVYMALPFSGVIMCLYLLADFIEQASGLFRPTSTHSTASISE</sequence>
<dbReference type="InterPro" id="IPR007387">
    <property type="entry name" value="TRAP_DctQ"/>
</dbReference>
<evidence type="ECO:0000259" key="10">
    <source>
        <dbReference type="Pfam" id="PF04290"/>
    </source>
</evidence>
<feature type="transmembrane region" description="Helical" evidence="9">
    <location>
        <begin position="47"/>
        <end position="65"/>
    </location>
</feature>
<keyword evidence="2 9" id="KW-0813">Transport</keyword>
<feature type="transmembrane region" description="Helical" evidence="9">
    <location>
        <begin position="12"/>
        <end position="32"/>
    </location>
</feature>
<evidence type="ECO:0000313" key="11">
    <source>
        <dbReference type="EMBL" id="SJL84019.1"/>
    </source>
</evidence>
<comment type="subunit">
    <text evidence="9">The complex comprises the extracytoplasmic solute receptor protein and the two transmembrane proteins.</text>
</comment>
<evidence type="ECO:0000256" key="2">
    <source>
        <dbReference type="ARBA" id="ARBA00022448"/>
    </source>
</evidence>